<evidence type="ECO:0000313" key="3">
    <source>
        <dbReference type="Proteomes" id="UP000195152"/>
    </source>
</evidence>
<evidence type="ECO:0000256" key="1">
    <source>
        <dbReference type="SAM" id="Phobius"/>
    </source>
</evidence>
<protein>
    <recommendedName>
        <fullName evidence="4">DUF3953 domain-containing protein</fullName>
    </recommendedName>
</protein>
<dbReference type="Proteomes" id="UP000195152">
    <property type="component" value="Unassembled WGS sequence"/>
</dbReference>
<gene>
    <name evidence="2" type="ORF">BK699_21870</name>
</gene>
<evidence type="ECO:0000313" key="2">
    <source>
        <dbReference type="EMBL" id="OTW46185.1"/>
    </source>
</evidence>
<organism evidence="2 3">
    <name type="scientific">Bacillus thuringiensis serovar mexicanensis</name>
    <dbReference type="NCBI Taxonomy" id="180868"/>
    <lineage>
        <taxon>Bacteria</taxon>
        <taxon>Bacillati</taxon>
        <taxon>Bacillota</taxon>
        <taxon>Bacilli</taxon>
        <taxon>Bacillales</taxon>
        <taxon>Bacillaceae</taxon>
        <taxon>Bacillus</taxon>
        <taxon>Bacillus cereus group</taxon>
    </lineage>
</organism>
<feature type="transmembrane region" description="Helical" evidence="1">
    <location>
        <begin position="33"/>
        <end position="51"/>
    </location>
</feature>
<comment type="caution">
    <text evidence="2">The sequence shown here is derived from an EMBL/GenBank/DDBJ whole genome shotgun (WGS) entry which is preliminary data.</text>
</comment>
<accession>A0A242W4E3</accession>
<proteinExistence type="predicted"/>
<feature type="transmembrane region" description="Helical" evidence="1">
    <location>
        <begin position="7"/>
        <end position="27"/>
    </location>
</feature>
<keyword evidence="1" id="KW-0472">Membrane</keyword>
<dbReference type="AlphaFoldDB" id="A0A242W4E3"/>
<dbReference type="RefSeq" id="WP_002182105.1">
    <property type="nucleotide sequence ID" value="NZ_NFCF01000090.1"/>
</dbReference>
<evidence type="ECO:0008006" key="4">
    <source>
        <dbReference type="Google" id="ProtNLM"/>
    </source>
</evidence>
<dbReference type="EMBL" id="NFCF01000090">
    <property type="protein sequence ID" value="OTW46185.1"/>
    <property type="molecule type" value="Genomic_DNA"/>
</dbReference>
<sequence>MEMSKGILFYRLTLIIACFAVVAFTYPSEFSKFALIAGIVGIFITLDKIIAKDNKKRVYLLVSLLFIIGFAITFYYTFL</sequence>
<feature type="transmembrane region" description="Helical" evidence="1">
    <location>
        <begin position="58"/>
        <end position="78"/>
    </location>
</feature>
<name>A0A242W4E3_BACTU</name>
<reference evidence="2 3" key="1">
    <citation type="submission" date="2016-10" db="EMBL/GenBank/DDBJ databases">
        <title>Comparative genomics of Bacillus thuringiensis reveals a path to pathogens against multiple invertebrate hosts.</title>
        <authorList>
            <person name="Zheng J."/>
            <person name="Gao Q."/>
            <person name="Liu H."/>
            <person name="Peng D."/>
            <person name="Ruan L."/>
            <person name="Sun M."/>
        </authorList>
    </citation>
    <scope>NUCLEOTIDE SEQUENCE [LARGE SCALE GENOMIC DNA]</scope>
    <source>
        <strain evidence="2">BGSC 4AC1</strain>
    </source>
</reference>
<keyword evidence="1" id="KW-1133">Transmembrane helix</keyword>
<keyword evidence="1" id="KW-0812">Transmembrane</keyword>